<evidence type="ECO:0000313" key="2">
    <source>
        <dbReference type="EMBL" id="KAG6529810.1"/>
    </source>
</evidence>
<evidence type="ECO:0000313" key="3">
    <source>
        <dbReference type="Proteomes" id="UP000734854"/>
    </source>
</evidence>
<gene>
    <name evidence="2" type="ORF">ZIOFF_012024</name>
</gene>
<comment type="caution">
    <text evidence="2">The sequence shown here is derived from an EMBL/GenBank/DDBJ whole genome shotgun (WGS) entry which is preliminary data.</text>
</comment>
<protein>
    <submittedName>
        <fullName evidence="2">Uncharacterized protein</fullName>
    </submittedName>
</protein>
<reference evidence="2 3" key="1">
    <citation type="submission" date="2020-08" db="EMBL/GenBank/DDBJ databases">
        <title>Plant Genome Project.</title>
        <authorList>
            <person name="Zhang R.-G."/>
        </authorList>
    </citation>
    <scope>NUCLEOTIDE SEQUENCE [LARGE SCALE GENOMIC DNA]</scope>
    <source>
        <tissue evidence="2">Rhizome</tissue>
    </source>
</reference>
<feature type="chain" id="PRO_5035224920" evidence="1">
    <location>
        <begin position="27"/>
        <end position="72"/>
    </location>
</feature>
<sequence length="72" mass="7862">MKSFQFFLPLLFCLCFASVHVEVVSSIGTSDGAEEWGYAEEHTCSGGSTGVLEEWTMARLHGQLSCGCRVDL</sequence>
<proteinExistence type="predicted"/>
<accession>A0A8J5I925</accession>
<name>A0A8J5I925_ZINOF</name>
<feature type="signal peptide" evidence="1">
    <location>
        <begin position="1"/>
        <end position="26"/>
    </location>
</feature>
<dbReference type="AlphaFoldDB" id="A0A8J5I925"/>
<keyword evidence="1" id="KW-0732">Signal</keyword>
<dbReference type="Proteomes" id="UP000734854">
    <property type="component" value="Unassembled WGS sequence"/>
</dbReference>
<evidence type="ECO:0000256" key="1">
    <source>
        <dbReference type="SAM" id="SignalP"/>
    </source>
</evidence>
<keyword evidence="3" id="KW-1185">Reference proteome</keyword>
<organism evidence="2 3">
    <name type="scientific">Zingiber officinale</name>
    <name type="common">Ginger</name>
    <name type="synonym">Amomum zingiber</name>
    <dbReference type="NCBI Taxonomy" id="94328"/>
    <lineage>
        <taxon>Eukaryota</taxon>
        <taxon>Viridiplantae</taxon>
        <taxon>Streptophyta</taxon>
        <taxon>Embryophyta</taxon>
        <taxon>Tracheophyta</taxon>
        <taxon>Spermatophyta</taxon>
        <taxon>Magnoliopsida</taxon>
        <taxon>Liliopsida</taxon>
        <taxon>Zingiberales</taxon>
        <taxon>Zingiberaceae</taxon>
        <taxon>Zingiber</taxon>
    </lineage>
</organism>
<dbReference type="EMBL" id="JACMSC010000003">
    <property type="protein sequence ID" value="KAG6529810.1"/>
    <property type="molecule type" value="Genomic_DNA"/>
</dbReference>